<dbReference type="Proteomes" id="UP000515733">
    <property type="component" value="Chromosome"/>
</dbReference>
<keyword evidence="1" id="KW-0732">Signal</keyword>
<dbReference type="KEGG" id="doe:DENOEST_1703"/>
<dbReference type="RefSeq" id="WP_145768904.1">
    <property type="nucleotide sequence ID" value="NZ_LR778301.1"/>
</dbReference>
<feature type="chain" id="PRO_5035242760" evidence="1">
    <location>
        <begin position="24"/>
        <end position="166"/>
    </location>
</feature>
<feature type="signal peptide" evidence="1">
    <location>
        <begin position="1"/>
        <end position="23"/>
    </location>
</feature>
<accession>A0A6S6Y8P8</accession>
<dbReference type="AlphaFoldDB" id="A0A6S6Y8P8"/>
<gene>
    <name evidence="2" type="ORF">DENOEST_1703</name>
</gene>
<evidence type="ECO:0000313" key="3">
    <source>
        <dbReference type="Proteomes" id="UP000515733"/>
    </source>
</evidence>
<evidence type="ECO:0000256" key="1">
    <source>
        <dbReference type="SAM" id="SignalP"/>
    </source>
</evidence>
<reference evidence="2 3" key="1">
    <citation type="submission" date="2020-03" db="EMBL/GenBank/DDBJ databases">
        <authorList>
            <consortium name="Genoscope - CEA"/>
            <person name="William W."/>
        </authorList>
    </citation>
    <scope>NUCLEOTIDE SEQUENCE [LARGE SCALE GENOMIC DNA]</scope>
    <source>
        <strain evidence="3">DSM 16959</strain>
    </source>
</reference>
<name>A0A6S6Y8P8_9PROT</name>
<organism evidence="2 3">
    <name type="scientific">Denitratisoma oestradiolicum</name>
    <dbReference type="NCBI Taxonomy" id="311182"/>
    <lineage>
        <taxon>Bacteria</taxon>
        <taxon>Pseudomonadati</taxon>
        <taxon>Pseudomonadota</taxon>
        <taxon>Betaproteobacteria</taxon>
        <taxon>Nitrosomonadales</taxon>
        <taxon>Sterolibacteriaceae</taxon>
        <taxon>Denitratisoma</taxon>
    </lineage>
</organism>
<proteinExistence type="predicted"/>
<dbReference type="OrthoDB" id="8536501at2"/>
<sequence length="166" mass="17694">MNATKASPVALALCMSLATAAFANDAHHPEKAQGGKAAPAVEAKVADAPQNSAVNTLQSNAAKMQTQVRRIAKAKSDEERARVVDEHMHTLHQSMMAAKGMHDDMEGCSMMDGMMGSKSGMGGMSGGAKSVAPADERMERMEKRMDMMEQMMKHSSGEGMPGMDKH</sequence>
<keyword evidence="3" id="KW-1185">Reference proteome</keyword>
<protein>
    <submittedName>
        <fullName evidence="2">Uncharacterized protein</fullName>
    </submittedName>
</protein>
<evidence type="ECO:0000313" key="2">
    <source>
        <dbReference type="EMBL" id="CAB1368868.1"/>
    </source>
</evidence>
<dbReference type="EMBL" id="LR778301">
    <property type="protein sequence ID" value="CAB1368868.1"/>
    <property type="molecule type" value="Genomic_DNA"/>
</dbReference>